<organism evidence="1 2">
    <name type="scientific">Austropuccinia psidii MF-1</name>
    <dbReference type="NCBI Taxonomy" id="1389203"/>
    <lineage>
        <taxon>Eukaryota</taxon>
        <taxon>Fungi</taxon>
        <taxon>Dikarya</taxon>
        <taxon>Basidiomycota</taxon>
        <taxon>Pucciniomycotina</taxon>
        <taxon>Pucciniomycetes</taxon>
        <taxon>Pucciniales</taxon>
        <taxon>Sphaerophragmiaceae</taxon>
        <taxon>Austropuccinia</taxon>
    </lineage>
</organism>
<name>A0A9Q3EC53_9BASI</name>
<sequence length="322" mass="37604">MEFIGGIDMIKEDFELPDRLVRARFIILFARSAHRWYMELRQANGHQSWTWWKTQIINKWANESWRFTLETAFKSAKFDSDKDKVLTWFCQRKHRLTALYPDMTTEQSLAEDIINILEEVTTGTRISSSRVNHKTRFNTPCKDSVDKNPKENSDNVKYKSSHIIRKCHICQSTTQLANKCPKRGEINEIGIEKEPDVQEDDNIIEENSDDKSSIFSESSKDIENINATFDIMEYYSHLPQLINGQVDLSKIQDKQLMKTKPNRGKCYKSCNSCITEVVIYNKPTKPYSCMASTYKTTRTDTLLLETISVKNLPFYHLKNKLQ</sequence>
<dbReference type="AlphaFoldDB" id="A0A9Q3EC53"/>
<evidence type="ECO:0000313" key="1">
    <source>
        <dbReference type="EMBL" id="MBW0516425.1"/>
    </source>
</evidence>
<reference evidence="1" key="1">
    <citation type="submission" date="2021-03" db="EMBL/GenBank/DDBJ databases">
        <title>Draft genome sequence of rust myrtle Austropuccinia psidii MF-1, a brazilian biotype.</title>
        <authorList>
            <person name="Quecine M.C."/>
            <person name="Pachon D.M.R."/>
            <person name="Bonatelli M.L."/>
            <person name="Correr F.H."/>
            <person name="Franceschini L.M."/>
            <person name="Leite T.F."/>
            <person name="Margarido G.R.A."/>
            <person name="Almeida C.A."/>
            <person name="Ferrarezi J.A."/>
            <person name="Labate C.A."/>
        </authorList>
    </citation>
    <scope>NUCLEOTIDE SEQUENCE</scope>
    <source>
        <strain evidence="1">MF-1</strain>
    </source>
</reference>
<gene>
    <name evidence="1" type="ORF">O181_056140</name>
</gene>
<dbReference type="EMBL" id="AVOT02025247">
    <property type="protein sequence ID" value="MBW0516425.1"/>
    <property type="molecule type" value="Genomic_DNA"/>
</dbReference>
<evidence type="ECO:0000313" key="2">
    <source>
        <dbReference type="Proteomes" id="UP000765509"/>
    </source>
</evidence>
<protein>
    <submittedName>
        <fullName evidence="1">Uncharacterized protein</fullName>
    </submittedName>
</protein>
<comment type="caution">
    <text evidence="1">The sequence shown here is derived from an EMBL/GenBank/DDBJ whole genome shotgun (WGS) entry which is preliminary data.</text>
</comment>
<accession>A0A9Q3EC53</accession>
<keyword evidence="2" id="KW-1185">Reference proteome</keyword>
<dbReference type="Proteomes" id="UP000765509">
    <property type="component" value="Unassembled WGS sequence"/>
</dbReference>
<proteinExistence type="predicted"/>
<dbReference type="OrthoDB" id="2507294at2759"/>